<dbReference type="Pfam" id="PF01547">
    <property type="entry name" value="SBP_bac_1"/>
    <property type="match status" value="1"/>
</dbReference>
<evidence type="ECO:0000256" key="6">
    <source>
        <dbReference type="SAM" id="SignalP"/>
    </source>
</evidence>
<evidence type="ECO:0000256" key="3">
    <source>
        <dbReference type="ARBA" id="ARBA00023136"/>
    </source>
</evidence>
<dbReference type="EMBL" id="JAGDEL010000003">
    <property type="protein sequence ID" value="MBO1511184.1"/>
    <property type="molecule type" value="Genomic_DNA"/>
</dbReference>
<dbReference type="PROSITE" id="PS51257">
    <property type="entry name" value="PROKAR_LIPOPROTEIN"/>
    <property type="match status" value="1"/>
</dbReference>
<feature type="signal peptide" evidence="6">
    <location>
        <begin position="1"/>
        <end position="23"/>
    </location>
</feature>
<dbReference type="Proteomes" id="UP000663981">
    <property type="component" value="Unassembled WGS sequence"/>
</dbReference>
<protein>
    <submittedName>
        <fullName evidence="7">Carbohydrate ABC transporter substrate-binding protein</fullName>
    </submittedName>
</protein>
<dbReference type="InterPro" id="IPR006059">
    <property type="entry name" value="SBP"/>
</dbReference>
<gene>
    <name evidence="7" type="ORF">I7822_05760</name>
</gene>
<evidence type="ECO:0000256" key="5">
    <source>
        <dbReference type="ARBA" id="ARBA00023288"/>
    </source>
</evidence>
<sequence length="437" mass="49110">MFKLYSIMLMVMCIILAGCNSNQGTSSDHSSESTSEGGAQELTYWTFQGLHVEFFEDAAKSWNETYPDRQIHLKAESFPYDEMHNNLLLSLQSGVGAPDIVDIEVNRFPNFLQGDIQLEPLNDIVEPELDHFVKSRFDIYSTDGKYYGAPTHVGASVAFYNTKIFDEAGVSPDDIKTWDDFVEIGKVIKAKTDIPMTPIFTTGFWSFYPMISQKGSDFFDSNGDVILDNKDNTEVLTFINDMVYKDEIAVLAPGSRHDSEEFFAFMNEGGAASLIMPSWYASRFVEHMPDQSGNIVMKPMPSWEEGGFRSAGMGGTGTAVTKQAKDVQLAKDFLAFAKLSKEGNIKIWTILGFDPPRHDVWDAPELKESNRFTEYFGEGLFDMLIGIKDEINPLNITSHTPLARDLIETNVLHNVLREKTQTPEEALKQAADELRSR</sequence>
<dbReference type="Gene3D" id="3.40.190.10">
    <property type="entry name" value="Periplasmic binding protein-like II"/>
    <property type="match status" value="1"/>
</dbReference>
<keyword evidence="1" id="KW-1003">Cell membrane</keyword>
<dbReference type="SUPFAM" id="SSF53850">
    <property type="entry name" value="Periplasmic binding protein-like II"/>
    <property type="match status" value="1"/>
</dbReference>
<evidence type="ECO:0000256" key="4">
    <source>
        <dbReference type="ARBA" id="ARBA00023139"/>
    </source>
</evidence>
<feature type="chain" id="PRO_5045795322" evidence="6">
    <location>
        <begin position="24"/>
        <end position="437"/>
    </location>
</feature>
<proteinExistence type="predicted"/>
<dbReference type="CDD" id="cd13585">
    <property type="entry name" value="PBP2_TMBP_like"/>
    <property type="match status" value="1"/>
</dbReference>
<evidence type="ECO:0000313" key="7">
    <source>
        <dbReference type="EMBL" id="MBO1511184.1"/>
    </source>
</evidence>
<keyword evidence="4" id="KW-0564">Palmitate</keyword>
<keyword evidence="5" id="KW-0449">Lipoprotein</keyword>
<dbReference type="InterPro" id="IPR050490">
    <property type="entry name" value="Bact_solute-bd_prot1"/>
</dbReference>
<accession>A0ABS3MYV9</accession>
<evidence type="ECO:0000256" key="1">
    <source>
        <dbReference type="ARBA" id="ARBA00022475"/>
    </source>
</evidence>
<evidence type="ECO:0000256" key="2">
    <source>
        <dbReference type="ARBA" id="ARBA00022729"/>
    </source>
</evidence>
<organism evidence="7 8">
    <name type="scientific">Metabacillus bambusae</name>
    <dbReference type="NCBI Taxonomy" id="2795218"/>
    <lineage>
        <taxon>Bacteria</taxon>
        <taxon>Bacillati</taxon>
        <taxon>Bacillota</taxon>
        <taxon>Bacilli</taxon>
        <taxon>Bacillales</taxon>
        <taxon>Bacillaceae</taxon>
        <taxon>Metabacillus</taxon>
    </lineage>
</organism>
<keyword evidence="8" id="KW-1185">Reference proteome</keyword>
<reference evidence="7 8" key="1">
    <citation type="submission" date="2021-03" db="EMBL/GenBank/DDBJ databases">
        <title>Whole genome sequence of Metabacillus bambusae BG109.</title>
        <authorList>
            <person name="Jeong J.W."/>
        </authorList>
    </citation>
    <scope>NUCLEOTIDE SEQUENCE [LARGE SCALE GENOMIC DNA]</scope>
    <source>
        <strain evidence="7 8">BG109</strain>
    </source>
</reference>
<comment type="caution">
    <text evidence="7">The sequence shown here is derived from an EMBL/GenBank/DDBJ whole genome shotgun (WGS) entry which is preliminary data.</text>
</comment>
<keyword evidence="2 6" id="KW-0732">Signal</keyword>
<name>A0ABS3MYV9_9BACI</name>
<dbReference type="PANTHER" id="PTHR43649">
    <property type="entry name" value="ARABINOSE-BINDING PROTEIN-RELATED"/>
    <property type="match status" value="1"/>
</dbReference>
<keyword evidence="3" id="KW-0472">Membrane</keyword>
<dbReference type="PANTHER" id="PTHR43649:SF33">
    <property type="entry name" value="POLYGALACTURONAN_RHAMNOGALACTURONAN-BINDING PROTEIN YTCQ"/>
    <property type="match status" value="1"/>
</dbReference>
<dbReference type="RefSeq" id="WP_207976321.1">
    <property type="nucleotide sequence ID" value="NZ_JAGDEL010000003.1"/>
</dbReference>
<evidence type="ECO:0000313" key="8">
    <source>
        <dbReference type="Proteomes" id="UP000663981"/>
    </source>
</evidence>